<proteinExistence type="inferred from homology"/>
<evidence type="ECO:0000256" key="6">
    <source>
        <dbReference type="ARBA" id="ARBA00022989"/>
    </source>
</evidence>
<protein>
    <submittedName>
        <fullName evidence="13">Cation diffusion facilitator family transporter</fullName>
    </submittedName>
</protein>
<gene>
    <name evidence="13" type="ORF">ACFPTN_03385</name>
</gene>
<keyword evidence="14" id="KW-1185">Reference proteome</keyword>
<dbReference type="Pfam" id="PF01545">
    <property type="entry name" value="Cation_efflux"/>
    <property type="match status" value="1"/>
</dbReference>
<evidence type="ECO:0000256" key="7">
    <source>
        <dbReference type="ARBA" id="ARBA00023065"/>
    </source>
</evidence>
<feature type="region of interest" description="Disordered" evidence="9">
    <location>
        <begin position="1"/>
        <end position="42"/>
    </location>
</feature>
<feature type="transmembrane region" description="Helical" evidence="10">
    <location>
        <begin position="76"/>
        <end position="97"/>
    </location>
</feature>
<keyword evidence="5" id="KW-0862">Zinc</keyword>
<dbReference type="NCBIfam" id="TIGR01297">
    <property type="entry name" value="CDF"/>
    <property type="match status" value="1"/>
</dbReference>
<dbReference type="SUPFAM" id="SSF161111">
    <property type="entry name" value="Cation efflux protein transmembrane domain-like"/>
    <property type="match status" value="1"/>
</dbReference>
<dbReference type="PANTHER" id="PTHR11562:SF17">
    <property type="entry name" value="RE54080P-RELATED"/>
    <property type="match status" value="1"/>
</dbReference>
<evidence type="ECO:0000256" key="9">
    <source>
        <dbReference type="SAM" id="MobiDB-lite"/>
    </source>
</evidence>
<dbReference type="RefSeq" id="WP_232516374.1">
    <property type="nucleotide sequence ID" value="NZ_JBHSOG010000010.1"/>
</dbReference>
<evidence type="ECO:0000256" key="10">
    <source>
        <dbReference type="SAM" id="Phobius"/>
    </source>
</evidence>
<keyword evidence="8 10" id="KW-0472">Membrane</keyword>
<dbReference type="Pfam" id="PF16916">
    <property type="entry name" value="ZT_dimer"/>
    <property type="match status" value="1"/>
</dbReference>
<dbReference type="SUPFAM" id="SSF160240">
    <property type="entry name" value="Cation efflux protein cytoplasmic domain-like"/>
    <property type="match status" value="1"/>
</dbReference>
<feature type="transmembrane region" description="Helical" evidence="10">
    <location>
        <begin position="183"/>
        <end position="206"/>
    </location>
</feature>
<dbReference type="InterPro" id="IPR027470">
    <property type="entry name" value="Cation_efflux_CTD"/>
</dbReference>
<keyword evidence="3" id="KW-0813">Transport</keyword>
<keyword evidence="6 10" id="KW-1133">Transmembrane helix</keyword>
<feature type="domain" description="Cation efflux protein cytoplasmic" evidence="12">
    <location>
        <begin position="244"/>
        <end position="317"/>
    </location>
</feature>
<feature type="transmembrane region" description="Helical" evidence="10">
    <location>
        <begin position="49"/>
        <end position="70"/>
    </location>
</feature>
<evidence type="ECO:0000256" key="8">
    <source>
        <dbReference type="ARBA" id="ARBA00023136"/>
    </source>
</evidence>
<dbReference type="InterPro" id="IPR050681">
    <property type="entry name" value="CDF/SLC30A"/>
</dbReference>
<evidence type="ECO:0000313" key="14">
    <source>
        <dbReference type="Proteomes" id="UP001595974"/>
    </source>
</evidence>
<dbReference type="PANTHER" id="PTHR11562">
    <property type="entry name" value="CATION EFFLUX PROTEIN/ ZINC TRANSPORTER"/>
    <property type="match status" value="1"/>
</dbReference>
<organism evidence="13 14">
    <name type="scientific">Thauera sinica</name>
    <dbReference type="NCBI Taxonomy" id="2665146"/>
    <lineage>
        <taxon>Bacteria</taxon>
        <taxon>Pseudomonadati</taxon>
        <taxon>Pseudomonadota</taxon>
        <taxon>Betaproteobacteria</taxon>
        <taxon>Rhodocyclales</taxon>
        <taxon>Zoogloeaceae</taxon>
        <taxon>Thauera</taxon>
    </lineage>
</organism>
<feature type="compositionally biased region" description="Basic and acidic residues" evidence="9">
    <location>
        <begin position="1"/>
        <end position="23"/>
    </location>
</feature>
<feature type="transmembrane region" description="Helical" evidence="10">
    <location>
        <begin position="151"/>
        <end position="171"/>
    </location>
</feature>
<accession>A0ABW1AMA8</accession>
<evidence type="ECO:0000256" key="3">
    <source>
        <dbReference type="ARBA" id="ARBA00022448"/>
    </source>
</evidence>
<evidence type="ECO:0000313" key="13">
    <source>
        <dbReference type="EMBL" id="MFC5768407.1"/>
    </source>
</evidence>
<feature type="transmembrane region" description="Helical" evidence="10">
    <location>
        <begin position="212"/>
        <end position="232"/>
    </location>
</feature>
<dbReference type="InterPro" id="IPR058533">
    <property type="entry name" value="Cation_efflux_TM"/>
</dbReference>
<dbReference type="Proteomes" id="UP001595974">
    <property type="component" value="Unassembled WGS sequence"/>
</dbReference>
<dbReference type="InterPro" id="IPR036837">
    <property type="entry name" value="Cation_efflux_CTD_sf"/>
</dbReference>
<evidence type="ECO:0000259" key="12">
    <source>
        <dbReference type="Pfam" id="PF16916"/>
    </source>
</evidence>
<keyword evidence="5" id="KW-0864">Zinc transport</keyword>
<feature type="transmembrane region" description="Helical" evidence="10">
    <location>
        <begin position="118"/>
        <end position="139"/>
    </location>
</feature>
<reference evidence="14" key="1">
    <citation type="journal article" date="2019" name="Int. J. Syst. Evol. Microbiol.">
        <title>The Global Catalogue of Microorganisms (GCM) 10K type strain sequencing project: providing services to taxonomists for standard genome sequencing and annotation.</title>
        <authorList>
            <consortium name="The Broad Institute Genomics Platform"/>
            <consortium name="The Broad Institute Genome Sequencing Center for Infectious Disease"/>
            <person name="Wu L."/>
            <person name="Ma J."/>
        </authorList>
    </citation>
    <scope>NUCLEOTIDE SEQUENCE [LARGE SCALE GENOMIC DNA]</scope>
    <source>
        <strain evidence="14">SHR3</strain>
    </source>
</reference>
<evidence type="ECO:0000256" key="2">
    <source>
        <dbReference type="ARBA" id="ARBA00008873"/>
    </source>
</evidence>
<dbReference type="Gene3D" id="1.20.1510.10">
    <property type="entry name" value="Cation efflux protein transmembrane domain"/>
    <property type="match status" value="1"/>
</dbReference>
<evidence type="ECO:0000256" key="5">
    <source>
        <dbReference type="ARBA" id="ARBA00022906"/>
    </source>
</evidence>
<keyword evidence="4 10" id="KW-0812">Transmembrane</keyword>
<feature type="domain" description="Cation efflux protein transmembrane" evidence="11">
    <location>
        <begin position="52"/>
        <end position="240"/>
    </location>
</feature>
<name>A0ABW1AMA8_9RHOO</name>
<evidence type="ECO:0000256" key="4">
    <source>
        <dbReference type="ARBA" id="ARBA00022692"/>
    </source>
</evidence>
<dbReference type="InterPro" id="IPR027469">
    <property type="entry name" value="Cation_efflux_TMD_sf"/>
</dbReference>
<keyword evidence="7" id="KW-0406">Ion transport</keyword>
<comment type="caution">
    <text evidence="13">The sequence shown here is derived from an EMBL/GenBank/DDBJ whole genome shotgun (WGS) entry which is preliminary data.</text>
</comment>
<evidence type="ECO:0000259" key="11">
    <source>
        <dbReference type="Pfam" id="PF01545"/>
    </source>
</evidence>
<comment type="subcellular location">
    <subcellularLocation>
        <location evidence="1">Membrane</location>
        <topology evidence="1">Multi-pass membrane protein</topology>
    </subcellularLocation>
</comment>
<dbReference type="EMBL" id="JBHSOG010000010">
    <property type="protein sequence ID" value="MFC5768407.1"/>
    <property type="molecule type" value="Genomic_DNA"/>
</dbReference>
<sequence>MPHGTADAHAREHDHAAGHGRHDEHHHHAHDPQHGHGAGHSHHHAASRWLPLALALTLGFAFVEALAGWWAGSLALLGDAGHMVTDATALGLAALAARVARRPVSARHSFGLPRVEALAALANALFMLALVLALLWQAAVRLAEPRLIEGATVTLVALGGLALNLAVAWLLTRGESDLNTRAALLHVMGDLLGSVAALAAGLVIQFTGWMPIDPLLTMLICGLILASTLGLLRRVVHTLLEGVPDGISLPEVGRAMAAVDGVRSVHDLHIWSLDSRRPALSAHLVLADARRWPAVLEAQRHLLAERFGIDHVTLQPELPAAAPLVFMPNGSRPGADHR</sequence>
<comment type="similarity">
    <text evidence="2">Belongs to the cation diffusion facilitator (CDF) transporter (TC 2.A.4) family. SLC30A subfamily.</text>
</comment>
<evidence type="ECO:0000256" key="1">
    <source>
        <dbReference type="ARBA" id="ARBA00004141"/>
    </source>
</evidence>
<dbReference type="InterPro" id="IPR002524">
    <property type="entry name" value="Cation_efflux"/>
</dbReference>